<dbReference type="EMBL" id="JAXAVV010000035">
    <property type="protein sequence ID" value="MDX8056013.1"/>
    <property type="molecule type" value="Genomic_DNA"/>
</dbReference>
<keyword evidence="1" id="KW-0812">Transmembrane</keyword>
<keyword evidence="1" id="KW-0472">Membrane</keyword>
<name>A0ABU4U619_9PSEU</name>
<evidence type="ECO:0000256" key="1">
    <source>
        <dbReference type="SAM" id="Phobius"/>
    </source>
</evidence>
<keyword evidence="3" id="KW-1185">Reference proteome</keyword>
<feature type="transmembrane region" description="Helical" evidence="1">
    <location>
        <begin position="6"/>
        <end position="23"/>
    </location>
</feature>
<organism evidence="2 3">
    <name type="scientific">Lentzea kristufekii</name>
    <dbReference type="NCBI Taxonomy" id="3095430"/>
    <lineage>
        <taxon>Bacteria</taxon>
        <taxon>Bacillati</taxon>
        <taxon>Actinomycetota</taxon>
        <taxon>Actinomycetes</taxon>
        <taxon>Pseudonocardiales</taxon>
        <taxon>Pseudonocardiaceae</taxon>
        <taxon>Lentzea</taxon>
    </lineage>
</organism>
<protein>
    <recommendedName>
        <fullName evidence="4">Secreted protein</fullName>
    </recommendedName>
</protein>
<evidence type="ECO:0000313" key="2">
    <source>
        <dbReference type="EMBL" id="MDX8056013.1"/>
    </source>
</evidence>
<accession>A0ABU4U619</accession>
<sequence>MKLNLLVYGLIALVLVVPGYFIIGDMLSEPEVGDCAEPIGTSDGKFDMDETSCTAPEAAYRLVKLERKKSCPRGDYLDQTVSQAGKGAGLKHYCFVLNVREGDCLKQGSAFHERVACGTGGSQRVSKVTASADRSLCGDHEARTYPDPALTVCLEKP</sequence>
<gene>
    <name evidence="2" type="ORF">SK571_42110</name>
</gene>
<dbReference type="Proteomes" id="UP001271792">
    <property type="component" value="Unassembled WGS sequence"/>
</dbReference>
<keyword evidence="1" id="KW-1133">Transmembrane helix</keyword>
<dbReference type="RefSeq" id="WP_319989706.1">
    <property type="nucleotide sequence ID" value="NZ_JAXAVV010000035.1"/>
</dbReference>
<proteinExistence type="predicted"/>
<comment type="caution">
    <text evidence="2">The sequence shown here is derived from an EMBL/GenBank/DDBJ whole genome shotgun (WGS) entry which is preliminary data.</text>
</comment>
<reference evidence="2 3" key="1">
    <citation type="submission" date="2023-11" db="EMBL/GenBank/DDBJ databases">
        <title>Lentzea sokolovensis, sp. nov., Lentzea kristufkii, sp. nov., and Lentzea miocenensis, sp. nov., rare actinobacteria from Sokolov Coal Basin, Miocene lacustrine sediment, Czech Republic.</title>
        <authorList>
            <person name="Lara A."/>
            <person name="Kotroba L."/>
            <person name="Nouioui I."/>
            <person name="Neumann-Schaal M."/>
            <person name="Mast Y."/>
            <person name="Chronakova A."/>
        </authorList>
    </citation>
    <scope>NUCLEOTIDE SEQUENCE [LARGE SCALE GENOMIC DNA]</scope>
    <source>
        <strain evidence="2 3">BCCO 10_0798</strain>
    </source>
</reference>
<evidence type="ECO:0000313" key="3">
    <source>
        <dbReference type="Proteomes" id="UP001271792"/>
    </source>
</evidence>
<evidence type="ECO:0008006" key="4">
    <source>
        <dbReference type="Google" id="ProtNLM"/>
    </source>
</evidence>